<gene>
    <name evidence="3" type="ORF">LG34_09370</name>
</gene>
<organism evidence="3 4">
    <name type="scientific">Eubacterium ramulus</name>
    <dbReference type="NCBI Taxonomy" id="39490"/>
    <lineage>
        <taxon>Bacteria</taxon>
        <taxon>Bacillati</taxon>
        <taxon>Bacillota</taxon>
        <taxon>Clostridia</taxon>
        <taxon>Eubacteriales</taxon>
        <taxon>Eubacteriaceae</taxon>
        <taxon>Eubacterium</taxon>
    </lineage>
</organism>
<dbReference type="Pfam" id="PF19623">
    <property type="entry name" value="DUF6128"/>
    <property type="match status" value="1"/>
</dbReference>
<dbReference type="Proteomes" id="UP000245288">
    <property type="component" value="Unassembled WGS sequence"/>
</dbReference>
<dbReference type="InterPro" id="IPR046131">
    <property type="entry name" value="DUF6128"/>
</dbReference>
<feature type="region of interest" description="Disordered" evidence="1">
    <location>
        <begin position="160"/>
        <end position="228"/>
    </location>
</feature>
<dbReference type="AlphaFoldDB" id="A0A2V1JS13"/>
<evidence type="ECO:0000256" key="1">
    <source>
        <dbReference type="SAM" id="MobiDB-lite"/>
    </source>
</evidence>
<sequence length="367" mass="42317">MPGYQRFVTYMFRYENGKKMENCGFAKVEVRQQECRIQIQLKGITADKTEVYLLNDNIDFPKGLFLGSMAVHDHMAGKVFGCSADHVNGTEYAISQIRGIYIVTGEDTFVASQWDDQETRWKNFRPWEAKTEDSETSEGNTLEEVENIVSFTENKPKAEKATILTGDKQKAESVSVLTEGKPKAENEMNSSENKNEESKEDRIKNEREDMPNATSVEPKELQATQQTATVSEKNISVTVGMGKLLSAWENQWERFTATHTLFCPFDEDDGVYGVKLQLQDFKVLPKQYHYLANNSFLLHGYYNYQMLLFGYMEGEARQWFLGIPGVFSNQEQLLAGIFGFPEFRTKQVTRQKTGEFGYWYRYLDMRK</sequence>
<feature type="compositionally biased region" description="Basic and acidic residues" evidence="1">
    <location>
        <begin position="193"/>
        <end position="210"/>
    </location>
</feature>
<dbReference type="EMBL" id="JRFU01000102">
    <property type="protein sequence ID" value="PWE86544.1"/>
    <property type="molecule type" value="Genomic_DNA"/>
</dbReference>
<dbReference type="RefSeq" id="WP_109215781.1">
    <property type="nucleotide sequence ID" value="NZ_CAJLEE010000016.1"/>
</dbReference>
<protein>
    <recommendedName>
        <fullName evidence="2">DUF6128 domain-containing protein</fullName>
    </recommendedName>
</protein>
<proteinExistence type="predicted"/>
<evidence type="ECO:0000259" key="2">
    <source>
        <dbReference type="Pfam" id="PF19623"/>
    </source>
</evidence>
<accession>A0A2V1JS13</accession>
<reference evidence="3 4" key="1">
    <citation type="submission" date="2014-09" db="EMBL/GenBank/DDBJ databases">
        <title>Butyrate-producing bacteria isolated from human gut.</title>
        <authorList>
            <person name="Zhang Q."/>
            <person name="Zhao L."/>
        </authorList>
    </citation>
    <scope>NUCLEOTIDE SEQUENCE [LARGE SCALE GENOMIC DNA]</scope>
    <source>
        <strain evidence="3 4">21</strain>
    </source>
</reference>
<name>A0A2V1JS13_EUBRA</name>
<evidence type="ECO:0000313" key="4">
    <source>
        <dbReference type="Proteomes" id="UP000245288"/>
    </source>
</evidence>
<feature type="domain" description="DUF6128" evidence="2">
    <location>
        <begin position="273"/>
        <end position="359"/>
    </location>
</feature>
<keyword evidence="4" id="KW-1185">Reference proteome</keyword>
<evidence type="ECO:0000313" key="3">
    <source>
        <dbReference type="EMBL" id="PWE86544.1"/>
    </source>
</evidence>
<comment type="caution">
    <text evidence="3">The sequence shown here is derived from an EMBL/GenBank/DDBJ whole genome shotgun (WGS) entry which is preliminary data.</text>
</comment>